<dbReference type="Pfam" id="PF00733">
    <property type="entry name" value="Asn_synthase"/>
    <property type="match status" value="1"/>
</dbReference>
<dbReference type="PIRSF" id="PIRSF001589">
    <property type="entry name" value="Asn_synthetase_glu-h"/>
    <property type="match status" value="1"/>
</dbReference>
<feature type="active site" description="For GATase activity" evidence="8">
    <location>
        <position position="2"/>
    </location>
</feature>
<evidence type="ECO:0000256" key="7">
    <source>
        <dbReference type="ARBA" id="ARBA00048741"/>
    </source>
</evidence>
<evidence type="ECO:0000313" key="13">
    <source>
        <dbReference type="Proteomes" id="UP000267223"/>
    </source>
</evidence>
<dbReference type="InterPro" id="IPR017932">
    <property type="entry name" value="GATase_2_dom"/>
</dbReference>
<evidence type="ECO:0000256" key="6">
    <source>
        <dbReference type="ARBA" id="ARBA00022962"/>
    </source>
</evidence>
<keyword evidence="4 9" id="KW-0547">Nucleotide-binding</keyword>
<dbReference type="RefSeq" id="WP_123119426.1">
    <property type="nucleotide sequence ID" value="NZ_RJJR01000002.1"/>
</dbReference>
<comment type="caution">
    <text evidence="12">The sequence shown here is derived from an EMBL/GenBank/DDBJ whole genome shotgun (WGS) entry which is preliminary data.</text>
</comment>
<dbReference type="InterPro" id="IPR001962">
    <property type="entry name" value="Asn_synthase"/>
</dbReference>
<keyword evidence="6 8" id="KW-0315">Glutamine amidotransferase</keyword>
<dbReference type="GO" id="GO:0005524">
    <property type="term" value="F:ATP binding"/>
    <property type="evidence" value="ECO:0007669"/>
    <property type="project" value="UniProtKB-KW"/>
</dbReference>
<evidence type="ECO:0000313" key="12">
    <source>
        <dbReference type="EMBL" id="RNI38863.1"/>
    </source>
</evidence>
<keyword evidence="12" id="KW-0436">Ligase</keyword>
<keyword evidence="8" id="KW-0028">Amino-acid biosynthesis</keyword>
<comment type="catalytic activity">
    <reaction evidence="7">
        <text>L-aspartate + L-glutamine + ATP + H2O = L-asparagine + L-glutamate + AMP + diphosphate + H(+)</text>
        <dbReference type="Rhea" id="RHEA:12228"/>
        <dbReference type="ChEBI" id="CHEBI:15377"/>
        <dbReference type="ChEBI" id="CHEBI:15378"/>
        <dbReference type="ChEBI" id="CHEBI:29985"/>
        <dbReference type="ChEBI" id="CHEBI:29991"/>
        <dbReference type="ChEBI" id="CHEBI:30616"/>
        <dbReference type="ChEBI" id="CHEBI:33019"/>
        <dbReference type="ChEBI" id="CHEBI:58048"/>
        <dbReference type="ChEBI" id="CHEBI:58359"/>
        <dbReference type="ChEBI" id="CHEBI:456215"/>
        <dbReference type="EC" id="6.3.5.4"/>
    </reaction>
</comment>
<proteinExistence type="inferred from homology"/>
<dbReference type="CDD" id="cd01991">
    <property type="entry name" value="Asn_synthase_B_C"/>
    <property type="match status" value="1"/>
</dbReference>
<evidence type="ECO:0000256" key="2">
    <source>
        <dbReference type="ARBA" id="ARBA00005752"/>
    </source>
</evidence>
<evidence type="ECO:0000259" key="11">
    <source>
        <dbReference type="PROSITE" id="PS51278"/>
    </source>
</evidence>
<dbReference type="InterPro" id="IPR014729">
    <property type="entry name" value="Rossmann-like_a/b/a_fold"/>
</dbReference>
<reference evidence="12 13" key="1">
    <citation type="submission" date="2018-11" db="EMBL/GenBank/DDBJ databases">
        <title>Draft genome sequence of Ferruginibacter sp. BO-59.</title>
        <authorList>
            <person name="Im W.T."/>
        </authorList>
    </citation>
    <scope>NUCLEOTIDE SEQUENCE [LARGE SCALE GENOMIC DNA]</scope>
    <source>
        <strain evidence="12 13">BO-59</strain>
    </source>
</reference>
<dbReference type="Pfam" id="PF13537">
    <property type="entry name" value="GATase_7"/>
    <property type="match status" value="1"/>
</dbReference>
<comment type="similarity">
    <text evidence="2">Belongs to the asparagine synthetase family.</text>
</comment>
<dbReference type="SUPFAM" id="SSF52402">
    <property type="entry name" value="Adenine nucleotide alpha hydrolases-like"/>
    <property type="match status" value="1"/>
</dbReference>
<evidence type="ECO:0000256" key="4">
    <source>
        <dbReference type="ARBA" id="ARBA00022741"/>
    </source>
</evidence>
<evidence type="ECO:0000256" key="8">
    <source>
        <dbReference type="PIRSR" id="PIRSR001589-1"/>
    </source>
</evidence>
<keyword evidence="13" id="KW-1185">Reference proteome</keyword>
<feature type="binding site" evidence="9">
    <location>
        <position position="279"/>
    </location>
    <ligand>
        <name>ATP</name>
        <dbReference type="ChEBI" id="CHEBI:30616"/>
    </ligand>
</feature>
<dbReference type="Proteomes" id="UP000267223">
    <property type="component" value="Unassembled WGS sequence"/>
</dbReference>
<organism evidence="12 13">
    <name type="scientific">Hanamia caeni</name>
    <dbReference type="NCBI Taxonomy" id="2294116"/>
    <lineage>
        <taxon>Bacteria</taxon>
        <taxon>Pseudomonadati</taxon>
        <taxon>Bacteroidota</taxon>
        <taxon>Chitinophagia</taxon>
        <taxon>Chitinophagales</taxon>
        <taxon>Chitinophagaceae</taxon>
        <taxon>Hanamia</taxon>
    </lineage>
</organism>
<evidence type="ECO:0000256" key="1">
    <source>
        <dbReference type="ARBA" id="ARBA00005187"/>
    </source>
</evidence>
<dbReference type="PANTHER" id="PTHR43284">
    <property type="entry name" value="ASPARAGINE SYNTHETASE (GLUTAMINE-HYDROLYZING)"/>
    <property type="match status" value="1"/>
</dbReference>
<dbReference type="EC" id="6.3.5.4" evidence="3"/>
<dbReference type="EMBL" id="RJJR01000002">
    <property type="protein sequence ID" value="RNI38863.1"/>
    <property type="molecule type" value="Genomic_DNA"/>
</dbReference>
<dbReference type="Gene3D" id="3.60.20.10">
    <property type="entry name" value="Glutamine Phosphoribosylpyrophosphate, subunit 1, domain 1"/>
    <property type="match status" value="1"/>
</dbReference>
<dbReference type="AlphaFoldDB" id="A0A3M9NNW8"/>
<protein>
    <recommendedName>
        <fullName evidence="3">asparagine synthase (glutamine-hydrolyzing)</fullName>
        <ecNumber evidence="3">6.3.5.4</ecNumber>
    </recommendedName>
</protein>
<dbReference type="GO" id="GO:0005829">
    <property type="term" value="C:cytosol"/>
    <property type="evidence" value="ECO:0007669"/>
    <property type="project" value="TreeGrafter"/>
</dbReference>
<feature type="binding site" evidence="9">
    <location>
        <position position="89"/>
    </location>
    <ligand>
        <name>L-glutamine</name>
        <dbReference type="ChEBI" id="CHEBI:58359"/>
    </ligand>
</feature>
<dbReference type="InterPro" id="IPR051786">
    <property type="entry name" value="ASN_synthetase/amidase"/>
</dbReference>
<dbReference type="PROSITE" id="PS51278">
    <property type="entry name" value="GATASE_TYPE_2"/>
    <property type="match status" value="1"/>
</dbReference>
<keyword evidence="8" id="KW-0061">Asparagine biosynthesis</keyword>
<evidence type="ECO:0000256" key="3">
    <source>
        <dbReference type="ARBA" id="ARBA00012737"/>
    </source>
</evidence>
<dbReference type="InterPro" id="IPR029055">
    <property type="entry name" value="Ntn_hydrolases_N"/>
</dbReference>
<dbReference type="GO" id="GO:0006529">
    <property type="term" value="P:asparagine biosynthetic process"/>
    <property type="evidence" value="ECO:0007669"/>
    <property type="project" value="UniProtKB-KW"/>
</dbReference>
<dbReference type="NCBIfam" id="TIGR01536">
    <property type="entry name" value="asn_synth_AEB"/>
    <property type="match status" value="1"/>
</dbReference>
<feature type="domain" description="Glutamine amidotransferase type-2" evidence="11">
    <location>
        <begin position="2"/>
        <end position="200"/>
    </location>
</feature>
<dbReference type="InterPro" id="IPR033738">
    <property type="entry name" value="AsnB_N"/>
</dbReference>
<dbReference type="CDD" id="cd00712">
    <property type="entry name" value="AsnB"/>
    <property type="match status" value="1"/>
</dbReference>
<dbReference type="SUPFAM" id="SSF56235">
    <property type="entry name" value="N-terminal nucleophile aminohydrolases (Ntn hydrolases)"/>
    <property type="match status" value="1"/>
</dbReference>
<evidence type="ECO:0000256" key="9">
    <source>
        <dbReference type="PIRSR" id="PIRSR001589-2"/>
    </source>
</evidence>
<dbReference type="GO" id="GO:0004066">
    <property type="term" value="F:asparagine synthase (glutamine-hydrolyzing) activity"/>
    <property type="evidence" value="ECO:0007669"/>
    <property type="project" value="UniProtKB-EC"/>
</dbReference>
<gene>
    <name evidence="12" type="primary">asnB</name>
    <name evidence="12" type="ORF">EFY79_04160</name>
</gene>
<dbReference type="OrthoDB" id="9763290at2"/>
<keyword evidence="5 9" id="KW-0067">ATP-binding</keyword>
<dbReference type="Gene3D" id="3.40.50.620">
    <property type="entry name" value="HUPs"/>
    <property type="match status" value="1"/>
</dbReference>
<evidence type="ECO:0000256" key="10">
    <source>
        <dbReference type="PIRSR" id="PIRSR001589-3"/>
    </source>
</evidence>
<dbReference type="PANTHER" id="PTHR43284:SF1">
    <property type="entry name" value="ASPARAGINE SYNTHETASE"/>
    <property type="match status" value="1"/>
</dbReference>
<sequence length="614" mass="71320">MCGIAGAINISFSYPEAIRTMGHRGPDEQNSYRDKNIDLFHLRLSILDISCGKQPMHLGEKYTIIFNGEIYNHQELRAKFNLNPKTASDTETLLLLYERFGTGFLDSIDGMFAFVIYDKIKNQLFIARDRAGKKPFYYFFDHKKFAFASELNCLKTMTRLEIEPSHFYQYLRLGSFYGRHTPYKNVTELRAGSFLIVDCKTLSIKETRWWNINKFYQTTSTDTIDECIEKTDQMLHVAIKRRLESSDLEVGSFLSGGIDSGLVVAIAKQYQPNLKTFTISFEGEYDEAPLAALVAKKYYTKHTEIKLSFDNLKNDIEKILSNYGEPFYDSSIIPSYYVSREAKKYVTVILNGDGADELFGGYRRYVPFSKYDFFKSNRLVKTSASLLRKIMPLAHNKKSVYNYLYRLASLASSSDLEIYFSAGSDIFEGFQHQLKNVDESYLQPLKNDFEKILQTRLSGLRKIMNLDFDTVLPDDFLVKMDIATMSNSQEGRSPFLCRELLEYIPTINDRFKINGKTTKYMLRQLAGKYLPEQLINQPKRGFEIPLKKWVDNELKEIVFDYLAGKNNFYNNFVKGNFVTDLLEKKIRIADEKRAKILWTLFSMEVWSKKVYHES</sequence>
<dbReference type="InterPro" id="IPR006426">
    <property type="entry name" value="Asn_synth_AEB"/>
</dbReference>
<name>A0A3M9NNW8_9BACT</name>
<evidence type="ECO:0000256" key="5">
    <source>
        <dbReference type="ARBA" id="ARBA00022840"/>
    </source>
</evidence>
<comment type="pathway">
    <text evidence="1">Amino-acid biosynthesis; L-asparagine biosynthesis; L-asparagine from L-aspartate (L-Gln route): step 1/1.</text>
</comment>
<accession>A0A3M9NNW8</accession>
<feature type="site" description="Important for beta-aspartyl-AMP intermediate formation" evidence="10">
    <location>
        <position position="353"/>
    </location>
</feature>